<dbReference type="Pfam" id="PF00150">
    <property type="entry name" value="Cellulase"/>
    <property type="match status" value="1"/>
</dbReference>
<evidence type="ECO:0000256" key="1">
    <source>
        <dbReference type="ARBA" id="ARBA00005641"/>
    </source>
</evidence>
<dbReference type="GO" id="GO:0005576">
    <property type="term" value="C:extracellular region"/>
    <property type="evidence" value="ECO:0007669"/>
    <property type="project" value="TreeGrafter"/>
</dbReference>
<evidence type="ECO:0000256" key="5">
    <source>
        <dbReference type="SAM" id="MobiDB-lite"/>
    </source>
</evidence>
<dbReference type="InterPro" id="IPR017853">
    <property type="entry name" value="GH"/>
</dbReference>
<keyword evidence="9" id="KW-1185">Reference proteome</keyword>
<proteinExistence type="inferred from homology"/>
<evidence type="ECO:0000256" key="2">
    <source>
        <dbReference type="ARBA" id="ARBA00022801"/>
    </source>
</evidence>
<evidence type="ECO:0000313" key="8">
    <source>
        <dbReference type="EMBL" id="KAK0557462.1"/>
    </source>
</evidence>
<organism evidence="8 9">
    <name type="scientific">Tilletia horrida</name>
    <dbReference type="NCBI Taxonomy" id="155126"/>
    <lineage>
        <taxon>Eukaryota</taxon>
        <taxon>Fungi</taxon>
        <taxon>Dikarya</taxon>
        <taxon>Basidiomycota</taxon>
        <taxon>Ustilaginomycotina</taxon>
        <taxon>Exobasidiomycetes</taxon>
        <taxon>Tilletiales</taxon>
        <taxon>Tilletiaceae</taxon>
        <taxon>Tilletia</taxon>
    </lineage>
</organism>
<dbReference type="Gene3D" id="3.20.20.80">
    <property type="entry name" value="Glycosidases"/>
    <property type="match status" value="1"/>
</dbReference>
<dbReference type="GO" id="GO:0008422">
    <property type="term" value="F:beta-glucosidase activity"/>
    <property type="evidence" value="ECO:0007669"/>
    <property type="project" value="TreeGrafter"/>
</dbReference>
<feature type="domain" description="Glycoside hydrolase family 5" evidence="7">
    <location>
        <begin position="178"/>
        <end position="416"/>
    </location>
</feature>
<dbReference type="SUPFAM" id="SSF51445">
    <property type="entry name" value="(Trans)glycosidases"/>
    <property type="match status" value="1"/>
</dbReference>
<protein>
    <recommendedName>
        <fullName evidence="7">Glycoside hydrolase family 5 domain-containing protein</fullName>
    </recommendedName>
</protein>
<keyword evidence="6" id="KW-0732">Signal</keyword>
<evidence type="ECO:0000313" key="9">
    <source>
        <dbReference type="Proteomes" id="UP001176517"/>
    </source>
</evidence>
<accession>A0AAN6JUI2</accession>
<feature type="chain" id="PRO_5043012576" description="Glycoside hydrolase family 5 domain-containing protein" evidence="6">
    <location>
        <begin position="40"/>
        <end position="553"/>
    </location>
</feature>
<reference evidence="8" key="1">
    <citation type="journal article" date="2023" name="PhytoFront">
        <title>Draft Genome Resources of Seven Strains of Tilletia horrida, Causal Agent of Kernel Smut of Rice.</title>
        <authorList>
            <person name="Khanal S."/>
            <person name="Antony Babu S."/>
            <person name="Zhou X.G."/>
        </authorList>
    </citation>
    <scope>NUCLEOTIDE SEQUENCE</scope>
    <source>
        <strain evidence="8">TX6</strain>
    </source>
</reference>
<dbReference type="EMBL" id="JAPDMZ010000005">
    <property type="protein sequence ID" value="KAK0557462.1"/>
    <property type="molecule type" value="Genomic_DNA"/>
</dbReference>
<feature type="region of interest" description="Disordered" evidence="5">
    <location>
        <begin position="60"/>
        <end position="82"/>
    </location>
</feature>
<comment type="caution">
    <text evidence="8">The sequence shown here is derived from an EMBL/GenBank/DDBJ whole genome shotgun (WGS) entry which is preliminary data.</text>
</comment>
<gene>
    <name evidence="8" type="ORF">OC846_000450</name>
</gene>
<evidence type="ECO:0000256" key="6">
    <source>
        <dbReference type="SAM" id="SignalP"/>
    </source>
</evidence>
<dbReference type="GO" id="GO:0009251">
    <property type="term" value="P:glucan catabolic process"/>
    <property type="evidence" value="ECO:0007669"/>
    <property type="project" value="TreeGrafter"/>
</dbReference>
<feature type="signal peptide" evidence="6">
    <location>
        <begin position="1"/>
        <end position="39"/>
    </location>
</feature>
<dbReference type="InterPro" id="IPR001547">
    <property type="entry name" value="Glyco_hydro_5"/>
</dbReference>
<dbReference type="AlphaFoldDB" id="A0AAN6JUI2"/>
<dbReference type="Proteomes" id="UP001176517">
    <property type="component" value="Unassembled WGS sequence"/>
</dbReference>
<evidence type="ECO:0000256" key="4">
    <source>
        <dbReference type="RuleBase" id="RU361153"/>
    </source>
</evidence>
<sequence length="553" mass="61296">MFGLTSSTSTSDRRRTSSLLRNTLATSLLLLAAASTTAASPSFYFNSAEEELQARHRHIQSNQARAHNSERATQQAQAHARRGLPMGSSIDAIVNQKRASGAFASSGFDYVNDKVRGVNLGNWLVLEPWMDNNASQVLNANAVNAPGAHSVIDEYTAGTYIDHDFLTQFFTEHFDSWITEDDFRQIAAAGLNHVRIPIGHWAFSDCIEDNLPYLPLNRFDKLKEGVGYAQKYGLKVWIDLHGTPGSQNGYPGSGRAGVAHWPNQDSYYTLTQTAFNHLIAEFTQEKYNGTVTGIQPVNEPVGAYQKNVQTQVNRYYPWSWDALAYPNGLDNAPSNQMLVTHDAWQGLSYWQNWWNQTQAKRVIMDAHPYFVYGPQEMNATDTFRLQEVCQYGIGMSQSQGFYPTVAGEWSIGAPSGDNNVSLRTLPNTDQVIFPYGSGKYPFSQKYMQFLAVNFRTQQEVFEEGSGWMFWNWKHLAFADQSYQTGIKFGWLPSDARGLDNNPFGKLCVNNNFQLASFGAGGSGAAPSLVHGRSGSVWALATGAAAVVAAVIFS</sequence>
<name>A0AAN6JUI2_9BASI</name>
<keyword evidence="2 4" id="KW-0378">Hydrolase</keyword>
<keyword evidence="3 4" id="KW-0326">Glycosidase</keyword>
<dbReference type="PANTHER" id="PTHR31297:SF42">
    <property type="entry name" value="GLYCOSIDE HYDROLASE FAMILY 5 DOMAIN-CONTAINING PROTEIN"/>
    <property type="match status" value="1"/>
</dbReference>
<evidence type="ECO:0000259" key="7">
    <source>
        <dbReference type="Pfam" id="PF00150"/>
    </source>
</evidence>
<dbReference type="InterPro" id="IPR050386">
    <property type="entry name" value="Glycosyl_hydrolase_5"/>
</dbReference>
<dbReference type="GO" id="GO:0009986">
    <property type="term" value="C:cell surface"/>
    <property type="evidence" value="ECO:0007669"/>
    <property type="project" value="TreeGrafter"/>
</dbReference>
<dbReference type="PANTHER" id="PTHR31297">
    <property type="entry name" value="GLUCAN ENDO-1,6-BETA-GLUCOSIDASE B"/>
    <property type="match status" value="1"/>
</dbReference>
<comment type="similarity">
    <text evidence="1 4">Belongs to the glycosyl hydrolase 5 (cellulase A) family.</text>
</comment>
<evidence type="ECO:0000256" key="3">
    <source>
        <dbReference type="ARBA" id="ARBA00023295"/>
    </source>
</evidence>